<sequence length="158" mass="17414">MVMASDAAIEQRSPFPRIGDDTALGIRNAASWSVDEGGNSVAARFDRGFINICGYECKDNNRKSNTRFFTKDGWLGLMTSTMAILADLKRCNQRQTNTIPLLLIPGRGPWQGILSIRFDSSKALAVTLLRLTAAQITLANELLPDGAEGRTHVQPWNY</sequence>
<dbReference type="HOGENOM" id="CLU_1670148_0_0_1"/>
<dbReference type="AlphaFoldDB" id="M3BBD9"/>
<evidence type="ECO:0000313" key="2">
    <source>
        <dbReference type="Proteomes" id="UP000016932"/>
    </source>
</evidence>
<protein>
    <submittedName>
        <fullName evidence="1">Uncharacterized protein</fullName>
    </submittedName>
</protein>
<organism evidence="1 2">
    <name type="scientific">Pseudocercospora fijiensis (strain CIRAD86)</name>
    <name type="common">Black leaf streak disease fungus</name>
    <name type="synonym">Mycosphaerella fijiensis</name>
    <dbReference type="NCBI Taxonomy" id="383855"/>
    <lineage>
        <taxon>Eukaryota</taxon>
        <taxon>Fungi</taxon>
        <taxon>Dikarya</taxon>
        <taxon>Ascomycota</taxon>
        <taxon>Pezizomycotina</taxon>
        <taxon>Dothideomycetes</taxon>
        <taxon>Dothideomycetidae</taxon>
        <taxon>Mycosphaerellales</taxon>
        <taxon>Mycosphaerellaceae</taxon>
        <taxon>Pseudocercospora</taxon>
    </lineage>
</organism>
<name>M3BBD9_PSEFD</name>
<dbReference type="KEGG" id="pfj:MYCFIDRAFT_172330"/>
<proteinExistence type="predicted"/>
<reference evidence="1 2" key="1">
    <citation type="journal article" date="2012" name="PLoS Pathog.">
        <title>Diverse lifestyles and strategies of plant pathogenesis encoded in the genomes of eighteen Dothideomycetes fungi.</title>
        <authorList>
            <person name="Ohm R.A."/>
            <person name="Feau N."/>
            <person name="Henrissat B."/>
            <person name="Schoch C.L."/>
            <person name="Horwitz B.A."/>
            <person name="Barry K.W."/>
            <person name="Condon B.J."/>
            <person name="Copeland A.C."/>
            <person name="Dhillon B."/>
            <person name="Glaser F."/>
            <person name="Hesse C.N."/>
            <person name="Kosti I."/>
            <person name="LaButti K."/>
            <person name="Lindquist E.A."/>
            <person name="Lucas S."/>
            <person name="Salamov A.A."/>
            <person name="Bradshaw R.E."/>
            <person name="Ciuffetti L."/>
            <person name="Hamelin R.C."/>
            <person name="Kema G.H.J."/>
            <person name="Lawrence C."/>
            <person name="Scott J.A."/>
            <person name="Spatafora J.W."/>
            <person name="Turgeon B.G."/>
            <person name="de Wit P.J.G.M."/>
            <person name="Zhong S."/>
            <person name="Goodwin S.B."/>
            <person name="Grigoriev I.V."/>
        </authorList>
    </citation>
    <scope>NUCLEOTIDE SEQUENCE [LARGE SCALE GENOMIC DNA]</scope>
    <source>
        <strain evidence="1 2">CIRAD86</strain>
    </source>
</reference>
<keyword evidence="2" id="KW-1185">Reference proteome</keyword>
<gene>
    <name evidence="1" type="ORF">MYCFIDRAFT_172330</name>
</gene>
<dbReference type="Proteomes" id="UP000016932">
    <property type="component" value="Unassembled WGS sequence"/>
</dbReference>
<accession>M3BBD9</accession>
<dbReference type="GeneID" id="19332781"/>
<dbReference type="EMBL" id="KB446556">
    <property type="protein sequence ID" value="EME86612.1"/>
    <property type="molecule type" value="Genomic_DNA"/>
</dbReference>
<dbReference type="VEuPathDB" id="FungiDB:MYCFIDRAFT_172330"/>
<evidence type="ECO:0000313" key="1">
    <source>
        <dbReference type="EMBL" id="EME86612.1"/>
    </source>
</evidence>
<dbReference type="RefSeq" id="XP_007923825.1">
    <property type="nucleotide sequence ID" value="XM_007925634.1"/>
</dbReference>